<keyword evidence="5 7" id="KW-0175">Coiled coil</keyword>
<dbReference type="KEGG" id="cpro:CPRO_22050"/>
<dbReference type="EMBL" id="FQUA01000008">
    <property type="protein sequence ID" value="SHE84549.1"/>
    <property type="molecule type" value="Genomic_DNA"/>
</dbReference>
<feature type="coiled-coil region" evidence="7">
    <location>
        <begin position="103"/>
        <end position="130"/>
    </location>
</feature>
<dbReference type="RefSeq" id="WP_066051579.1">
    <property type="nucleotide sequence ID" value="NZ_CP014223.1"/>
</dbReference>
<evidence type="ECO:0000256" key="6">
    <source>
        <dbReference type="ARBA" id="ARBA00023306"/>
    </source>
</evidence>
<evidence type="ECO:0000313" key="8">
    <source>
        <dbReference type="EMBL" id="AMJ41785.1"/>
    </source>
</evidence>
<reference evidence="11" key="3">
    <citation type="submission" date="2016-11" db="EMBL/GenBank/DDBJ databases">
        <authorList>
            <person name="Jaros S."/>
            <person name="Januszkiewicz K."/>
            <person name="Wedrychowicz H."/>
        </authorList>
    </citation>
    <scope>NUCLEOTIDE SEQUENCE [LARGE SCALE GENOMIC DNA]</scope>
    <source>
        <strain evidence="11">DSM 1682</strain>
    </source>
</reference>
<dbReference type="Proteomes" id="UP000184204">
    <property type="component" value="Unassembled WGS sequence"/>
</dbReference>
<organism evidence="9 11">
    <name type="scientific">Anaerotignum propionicum DSM 1682</name>
    <dbReference type="NCBI Taxonomy" id="991789"/>
    <lineage>
        <taxon>Bacteria</taxon>
        <taxon>Bacillati</taxon>
        <taxon>Bacillota</taxon>
        <taxon>Clostridia</taxon>
        <taxon>Lachnospirales</taxon>
        <taxon>Anaerotignaceae</taxon>
        <taxon>Anaerotignum</taxon>
    </lineage>
</organism>
<reference evidence="10" key="2">
    <citation type="submission" date="2016-01" db="EMBL/GenBank/DDBJ databases">
        <authorList>
            <person name="Poehlein A."/>
            <person name="Schlien K."/>
            <person name="Gottschalk G."/>
            <person name="Buckel W."/>
            <person name="Daniel R."/>
        </authorList>
    </citation>
    <scope>NUCLEOTIDE SEQUENCE [LARGE SCALE GENOMIC DNA]</scope>
    <source>
        <strain evidence="10">X2</strain>
    </source>
</reference>
<feature type="coiled-coil region" evidence="7">
    <location>
        <begin position="32"/>
        <end position="79"/>
    </location>
</feature>
<evidence type="ECO:0000313" key="11">
    <source>
        <dbReference type="Proteomes" id="UP000184204"/>
    </source>
</evidence>
<dbReference type="OrthoDB" id="9815492at2"/>
<sequence length="159" mass="18211">MITPNDIATKDFKKVAVGYSPEEVDTFLDDLYEDYERLYAETKKEKVQVEEASSQTEQITNLQKTLERTLTLAEAAAEETKAAAKAESEAIIQNAKLQAEEILQSARTKTYELEQEMAALQNRYELMRTRVKLLLYAEIELLDKNEILAEKDEVRKASE</sequence>
<keyword evidence="3" id="KW-0963">Cytoplasm</keyword>
<comment type="subcellular location">
    <subcellularLocation>
        <location evidence="1">Cytoplasm</location>
    </subcellularLocation>
</comment>
<dbReference type="GO" id="GO:0051301">
    <property type="term" value="P:cell division"/>
    <property type="evidence" value="ECO:0007669"/>
    <property type="project" value="UniProtKB-KW"/>
</dbReference>
<evidence type="ECO:0000313" key="10">
    <source>
        <dbReference type="Proteomes" id="UP000068026"/>
    </source>
</evidence>
<dbReference type="NCBIfam" id="TIGR03544">
    <property type="entry name" value="DivI1A_domain"/>
    <property type="match status" value="1"/>
</dbReference>
<dbReference type="Gene3D" id="6.10.250.660">
    <property type="match status" value="1"/>
</dbReference>
<dbReference type="AlphaFoldDB" id="A0A0X8VDJ6"/>
<dbReference type="PANTHER" id="PTHR35794">
    <property type="entry name" value="CELL DIVISION PROTEIN DIVIVA"/>
    <property type="match status" value="1"/>
</dbReference>
<name>A0A0X8VDJ6_ANAPI</name>
<evidence type="ECO:0000256" key="7">
    <source>
        <dbReference type="SAM" id="Coils"/>
    </source>
</evidence>
<reference evidence="8 10" key="1">
    <citation type="journal article" date="2016" name="Genome Announc.">
        <title>Complete Genome Sequence of the Amino Acid-Fermenting Clostridium propionicum X2 (DSM 1682).</title>
        <authorList>
            <person name="Poehlein A."/>
            <person name="Schlien K."/>
            <person name="Chowdhury N.P."/>
            <person name="Gottschalk G."/>
            <person name="Buckel W."/>
            <person name="Daniel R."/>
        </authorList>
    </citation>
    <scope>NUCLEOTIDE SEQUENCE [LARGE SCALE GENOMIC DNA]</scope>
    <source>
        <strain evidence="8 10">X2</strain>
    </source>
</reference>
<keyword evidence="4 9" id="KW-0132">Cell division</keyword>
<accession>A0A0X8VDJ6</accession>
<dbReference type="GO" id="GO:0005737">
    <property type="term" value="C:cytoplasm"/>
    <property type="evidence" value="ECO:0007669"/>
    <property type="project" value="UniProtKB-SubCell"/>
</dbReference>
<proteinExistence type="inferred from homology"/>
<evidence type="ECO:0000313" key="9">
    <source>
        <dbReference type="EMBL" id="SHE84549.1"/>
    </source>
</evidence>
<dbReference type="Pfam" id="PF05103">
    <property type="entry name" value="DivIVA"/>
    <property type="match status" value="1"/>
</dbReference>
<gene>
    <name evidence="8" type="primary">divIVA</name>
    <name evidence="8" type="ORF">CPRO_22050</name>
    <name evidence="9" type="ORF">SAMN02745151_01980</name>
</gene>
<evidence type="ECO:0000256" key="2">
    <source>
        <dbReference type="ARBA" id="ARBA00009008"/>
    </source>
</evidence>
<dbReference type="EMBL" id="CP014223">
    <property type="protein sequence ID" value="AMJ41785.1"/>
    <property type="molecule type" value="Genomic_DNA"/>
</dbReference>
<dbReference type="InterPro" id="IPR019933">
    <property type="entry name" value="DivIVA_domain"/>
</dbReference>
<protein>
    <submittedName>
        <fullName evidence="9">Cell division initiation protein</fullName>
    </submittedName>
    <submittedName>
        <fullName evidence="8">Septum site-determining protein DivIVA</fullName>
    </submittedName>
</protein>
<dbReference type="InterPro" id="IPR007793">
    <property type="entry name" value="DivIVA_fam"/>
</dbReference>
<keyword evidence="10" id="KW-1185">Reference proteome</keyword>
<dbReference type="Proteomes" id="UP000068026">
    <property type="component" value="Chromosome"/>
</dbReference>
<evidence type="ECO:0000256" key="1">
    <source>
        <dbReference type="ARBA" id="ARBA00004496"/>
    </source>
</evidence>
<comment type="similarity">
    <text evidence="2">Belongs to the DivIVA family.</text>
</comment>
<dbReference type="PANTHER" id="PTHR35794:SF2">
    <property type="entry name" value="CELL DIVISION PROTEIN DIVIVA"/>
    <property type="match status" value="1"/>
</dbReference>
<reference evidence="9" key="4">
    <citation type="submission" date="2016-11" db="EMBL/GenBank/DDBJ databases">
        <authorList>
            <person name="Varghese N."/>
            <person name="Submissions S."/>
        </authorList>
    </citation>
    <scope>NUCLEOTIDE SEQUENCE</scope>
    <source>
        <strain evidence="9">DSM 1682</strain>
    </source>
</reference>
<evidence type="ECO:0000256" key="5">
    <source>
        <dbReference type="ARBA" id="ARBA00023054"/>
    </source>
</evidence>
<evidence type="ECO:0000256" key="4">
    <source>
        <dbReference type="ARBA" id="ARBA00022618"/>
    </source>
</evidence>
<evidence type="ECO:0000256" key="3">
    <source>
        <dbReference type="ARBA" id="ARBA00022490"/>
    </source>
</evidence>
<keyword evidence="6" id="KW-0131">Cell cycle</keyword>